<name>A0ABW8UT12_9RHOB</name>
<evidence type="ECO:0000313" key="3">
    <source>
        <dbReference type="Proteomes" id="UP001627408"/>
    </source>
</evidence>
<sequence length="290" mass="30322">MSYDLRRAGPQDMDALDAFLAQHPATSMFLRSNLAAHGTDDADHPHGTTFFVPADAEIAAVFAITNGGYLMAQAPGAPPEAWAAFAADIAGREVAGMTGRPVQVAQCLAATGLSLGPWAVLADEPLYQLALSDLPDLPGKVRTPAPGDLELLEQWYATYALDTGERLAEDGPSPRARARAAAAIGSADVVILEEDGVPVAMAGINARLPDVVQVGGVFTPDGMRGNGYARRAVAGLLRRCADQGVTQSILFANNAAAAQAYEALGYKHVGEYRVALLRHPQVVKPGGQAQ</sequence>
<evidence type="ECO:0000313" key="2">
    <source>
        <dbReference type="EMBL" id="MFL4470241.1"/>
    </source>
</evidence>
<reference evidence="2 3" key="1">
    <citation type="submission" date="2024-08" db="EMBL/GenBank/DDBJ databases">
        <title>Tateyamaria sp. nov., isolated from marine algae.</title>
        <authorList>
            <person name="Choi B.J."/>
            <person name="Kim J.M."/>
            <person name="Lee J.K."/>
            <person name="Choi D.G."/>
            <person name="Bayburt H."/>
            <person name="Baek J.H."/>
            <person name="Han D.M."/>
            <person name="Jeon C.O."/>
        </authorList>
    </citation>
    <scope>NUCLEOTIDE SEQUENCE [LARGE SCALE GENOMIC DNA]</scope>
    <source>
        <strain evidence="2 3">KMU-156</strain>
    </source>
</reference>
<proteinExistence type="predicted"/>
<dbReference type="Proteomes" id="UP001627408">
    <property type="component" value="Unassembled WGS sequence"/>
</dbReference>
<feature type="domain" description="N-acetyltransferase" evidence="1">
    <location>
        <begin position="139"/>
        <end position="287"/>
    </location>
</feature>
<gene>
    <name evidence="2" type="ORF">ACERZ8_10275</name>
</gene>
<dbReference type="Pfam" id="PF00583">
    <property type="entry name" value="Acetyltransf_1"/>
    <property type="match status" value="1"/>
</dbReference>
<organism evidence="2 3">
    <name type="scientific">Tateyamaria armeniaca</name>
    <dbReference type="NCBI Taxonomy" id="2518930"/>
    <lineage>
        <taxon>Bacteria</taxon>
        <taxon>Pseudomonadati</taxon>
        <taxon>Pseudomonadota</taxon>
        <taxon>Alphaproteobacteria</taxon>
        <taxon>Rhodobacterales</taxon>
        <taxon>Roseobacteraceae</taxon>
        <taxon>Tateyamaria</taxon>
    </lineage>
</organism>
<protein>
    <submittedName>
        <fullName evidence="2">GNAT family N-acetyltransferase</fullName>
    </submittedName>
</protein>
<dbReference type="EMBL" id="JBHDIY010000002">
    <property type="protein sequence ID" value="MFL4470241.1"/>
    <property type="molecule type" value="Genomic_DNA"/>
</dbReference>
<dbReference type="RefSeq" id="WP_407592108.1">
    <property type="nucleotide sequence ID" value="NZ_JBHDIY010000002.1"/>
</dbReference>
<dbReference type="InterPro" id="IPR016181">
    <property type="entry name" value="Acyl_CoA_acyltransferase"/>
</dbReference>
<dbReference type="SUPFAM" id="SSF55729">
    <property type="entry name" value="Acyl-CoA N-acyltransferases (Nat)"/>
    <property type="match status" value="1"/>
</dbReference>
<comment type="caution">
    <text evidence="2">The sequence shown here is derived from an EMBL/GenBank/DDBJ whole genome shotgun (WGS) entry which is preliminary data.</text>
</comment>
<dbReference type="Gene3D" id="3.40.630.30">
    <property type="match status" value="1"/>
</dbReference>
<dbReference type="PROSITE" id="PS51186">
    <property type="entry name" value="GNAT"/>
    <property type="match status" value="1"/>
</dbReference>
<evidence type="ECO:0000259" key="1">
    <source>
        <dbReference type="PROSITE" id="PS51186"/>
    </source>
</evidence>
<keyword evidence="3" id="KW-1185">Reference proteome</keyword>
<accession>A0ABW8UT12</accession>
<dbReference type="InterPro" id="IPR000182">
    <property type="entry name" value="GNAT_dom"/>
</dbReference>